<reference evidence="2" key="1">
    <citation type="submission" date="2018-06" db="EMBL/GenBank/DDBJ databases">
        <authorList>
            <person name="Zhirakovskaya E."/>
        </authorList>
    </citation>
    <scope>NUCLEOTIDE SEQUENCE</scope>
</reference>
<organism evidence="2">
    <name type="scientific">hydrothermal vent metagenome</name>
    <dbReference type="NCBI Taxonomy" id="652676"/>
    <lineage>
        <taxon>unclassified sequences</taxon>
        <taxon>metagenomes</taxon>
        <taxon>ecological metagenomes</taxon>
    </lineage>
</organism>
<dbReference type="EMBL" id="UOEF01000027">
    <property type="protein sequence ID" value="VAV87959.1"/>
    <property type="molecule type" value="Genomic_DNA"/>
</dbReference>
<name>A0A3B0R6Y6_9ZZZZ</name>
<accession>A0A3B0R6Y6</accession>
<protein>
    <submittedName>
        <fullName evidence="2">Uncharacterized protein</fullName>
    </submittedName>
</protein>
<gene>
    <name evidence="2" type="ORF">MNBD_ALPHA04-221</name>
</gene>
<sequence>MLLGLGAVAVIAIGALGGLLLGNEMKAEIAAVDVSPPPPPSDPVERFELGQNSYASPKVKKRPSYSAAGKNQNLEYGKKKNGKRVLVVGESALKKERQQSEQDQRDIDKWHDEYFGRGEE</sequence>
<evidence type="ECO:0000256" key="1">
    <source>
        <dbReference type="SAM" id="MobiDB-lite"/>
    </source>
</evidence>
<dbReference type="AlphaFoldDB" id="A0A3B0R6Y6"/>
<feature type="compositionally biased region" description="Basic and acidic residues" evidence="1">
    <location>
        <begin position="92"/>
        <end position="120"/>
    </location>
</feature>
<feature type="region of interest" description="Disordered" evidence="1">
    <location>
        <begin position="32"/>
        <end position="120"/>
    </location>
</feature>
<evidence type="ECO:0000313" key="2">
    <source>
        <dbReference type="EMBL" id="VAV87959.1"/>
    </source>
</evidence>
<proteinExistence type="predicted"/>